<feature type="signal peptide" evidence="6">
    <location>
        <begin position="1"/>
        <end position="22"/>
    </location>
</feature>
<evidence type="ECO:0000313" key="9">
    <source>
        <dbReference type="RefSeq" id="XP_030516549.2"/>
    </source>
</evidence>
<evidence type="ECO:0000256" key="1">
    <source>
        <dbReference type="ARBA" id="ARBA00004613"/>
    </source>
</evidence>
<evidence type="ECO:0000259" key="7">
    <source>
        <dbReference type="PROSITE" id="PS51473"/>
    </source>
</evidence>
<dbReference type="PANTHER" id="PTHR32411:SF43">
    <property type="entry name" value="CYSTEINE-RICH REPEAT SECRETORY PROTEIN 38"/>
    <property type="match status" value="1"/>
</dbReference>
<evidence type="ECO:0000256" key="5">
    <source>
        <dbReference type="ARBA" id="ARBA00038515"/>
    </source>
</evidence>
<dbReference type="GeneID" id="115730095"/>
<dbReference type="InterPro" id="IPR002902">
    <property type="entry name" value="GNK2"/>
</dbReference>
<dbReference type="PANTHER" id="PTHR32411">
    <property type="entry name" value="CYSTEINE-RICH REPEAT SECRETORY PROTEIN 38-RELATED"/>
    <property type="match status" value="1"/>
</dbReference>
<dbReference type="InterPro" id="IPR038408">
    <property type="entry name" value="GNK2_sf"/>
</dbReference>
<comment type="subcellular location">
    <subcellularLocation>
        <location evidence="1">Secreted</location>
    </subcellularLocation>
</comment>
<keyword evidence="3 6" id="KW-0732">Signal</keyword>
<dbReference type="GO" id="GO:0005576">
    <property type="term" value="C:extracellular region"/>
    <property type="evidence" value="ECO:0007669"/>
    <property type="project" value="UniProtKB-SubCell"/>
</dbReference>
<dbReference type="InterPro" id="IPR050581">
    <property type="entry name" value="CRR_secretory_protein"/>
</dbReference>
<dbReference type="Gene3D" id="3.30.430.20">
    <property type="entry name" value="Gnk2 domain, C-X8-C-X2-C motif"/>
    <property type="match status" value="2"/>
</dbReference>
<gene>
    <name evidence="9" type="primary">LOC115730095</name>
</gene>
<keyword evidence="8" id="KW-1185">Reference proteome</keyword>
<feature type="domain" description="Gnk2-homologous" evidence="7">
    <location>
        <begin position="24"/>
        <end position="122"/>
    </location>
</feature>
<proteinExistence type="inferred from homology"/>
<feature type="chain" id="PRO_5047472796" evidence="6">
    <location>
        <begin position="23"/>
        <end position="236"/>
    </location>
</feature>
<keyword evidence="4" id="KW-0677">Repeat</keyword>
<organism evidence="8 9">
    <name type="scientific">Rhodamnia argentea</name>
    <dbReference type="NCBI Taxonomy" id="178133"/>
    <lineage>
        <taxon>Eukaryota</taxon>
        <taxon>Viridiplantae</taxon>
        <taxon>Streptophyta</taxon>
        <taxon>Embryophyta</taxon>
        <taxon>Tracheophyta</taxon>
        <taxon>Spermatophyta</taxon>
        <taxon>Magnoliopsida</taxon>
        <taxon>eudicotyledons</taxon>
        <taxon>Gunneridae</taxon>
        <taxon>Pentapetalae</taxon>
        <taxon>rosids</taxon>
        <taxon>malvids</taxon>
        <taxon>Myrtales</taxon>
        <taxon>Myrtaceae</taxon>
        <taxon>Myrtoideae</taxon>
        <taxon>Myrteae</taxon>
        <taxon>Australasian group</taxon>
        <taxon>Rhodamnia</taxon>
    </lineage>
</organism>
<evidence type="ECO:0000256" key="2">
    <source>
        <dbReference type="ARBA" id="ARBA00022525"/>
    </source>
</evidence>
<reference evidence="9" key="1">
    <citation type="submission" date="2025-08" db="UniProtKB">
        <authorList>
            <consortium name="RefSeq"/>
        </authorList>
    </citation>
    <scope>IDENTIFICATION</scope>
    <source>
        <tissue evidence="9">Leaf</tissue>
    </source>
</reference>
<dbReference type="RefSeq" id="XP_030516549.2">
    <property type="nucleotide sequence ID" value="XM_030660689.2"/>
</dbReference>
<dbReference type="Pfam" id="PF01657">
    <property type="entry name" value="Stress-antifung"/>
    <property type="match status" value="2"/>
</dbReference>
<evidence type="ECO:0000313" key="8">
    <source>
        <dbReference type="Proteomes" id="UP000827889"/>
    </source>
</evidence>
<dbReference type="CDD" id="cd23509">
    <property type="entry name" value="Gnk2-like"/>
    <property type="match status" value="2"/>
</dbReference>
<name>A0A8B8N3C3_9MYRT</name>
<evidence type="ECO:0000256" key="4">
    <source>
        <dbReference type="ARBA" id="ARBA00022737"/>
    </source>
</evidence>
<feature type="domain" description="Gnk2-homologous" evidence="7">
    <location>
        <begin position="128"/>
        <end position="233"/>
    </location>
</feature>
<protein>
    <submittedName>
        <fullName evidence="9">Cysteine-rich repeat secretory protein 38-like</fullName>
    </submittedName>
</protein>
<dbReference type="PROSITE" id="PS51473">
    <property type="entry name" value="GNK2"/>
    <property type="match status" value="2"/>
</dbReference>
<evidence type="ECO:0000256" key="6">
    <source>
        <dbReference type="SAM" id="SignalP"/>
    </source>
</evidence>
<keyword evidence="2" id="KW-0964">Secreted</keyword>
<accession>A0A8B8N3C3</accession>
<dbReference type="Proteomes" id="UP000827889">
    <property type="component" value="Chromosome 10"/>
</dbReference>
<evidence type="ECO:0000256" key="3">
    <source>
        <dbReference type="ARBA" id="ARBA00022729"/>
    </source>
</evidence>
<dbReference type="KEGG" id="rarg:115730095"/>
<comment type="similarity">
    <text evidence="5">Belongs to the cysteine-rich repeat secretory protein family.</text>
</comment>
<sequence length="236" mass="25717">MSSARFALLSLFSALLLRTALGADPVFQFCSTSRNFTVNSPYESNLNKLTSFLYTKTPSSGFGLGSISHVYGLVLCRGDTSPLECKACMADAGAEIRRRRPLNKGAVIWYDKCMFKYLDANFFGQIDNANRFASFNVNNVSNPAVFNRAVKGLLTGLVEEAYTMPKLYATGEAGLAGKMKLYGLVQCTRDLSATQCKQCLESAISALPICCDGKEGGRVIGGSCSFRYEIYPFVNV</sequence>
<dbReference type="AlphaFoldDB" id="A0A8B8N3C3"/>